<sequence length="71" mass="8078">MFTILIPIFSVLSLTFCLVSEGSVNQDNKEEYWEKPWEHRVEPARQGPNERLSPIGSVVNFSSQSVPTINQ</sequence>
<reference evidence="2" key="1">
    <citation type="journal article" date="1991" name="Yeast">
        <title>The DNA sequencing of the 17 kb HindIII fragment spanning the LEU1 and ATE1 loci on chromosome VII from Saccharomyces cerevisiae reveals the PDR6 gene, a new member of the genetic network controlling pleiotropic drug resistance.</title>
        <authorList>
            <person name="Chen W."/>
            <person name="Balzi E."/>
            <person name="Capieaux E."/>
            <person name="Choder M."/>
            <person name="Goffeau A."/>
        </authorList>
    </citation>
    <scope>NUCLEOTIDE SEQUENCE</scope>
</reference>
<protein>
    <submittedName>
        <fullName evidence="2">YGL025 protein</fullName>
    </submittedName>
</protein>
<feature type="signal peptide" evidence="1">
    <location>
        <begin position="1"/>
        <end position="22"/>
    </location>
</feature>
<evidence type="ECO:0000313" key="2">
    <source>
        <dbReference type="EMBL" id="AAD13896.1"/>
    </source>
</evidence>
<evidence type="ECO:0000256" key="1">
    <source>
        <dbReference type="SAM" id="SignalP"/>
    </source>
</evidence>
<proteinExistence type="predicted"/>
<accession>E9P9X7</accession>
<dbReference type="AlphaFoldDB" id="E9P9X7"/>
<keyword evidence="1" id="KW-0732">Signal</keyword>
<gene>
    <name evidence="2" type="primary">YGL025</name>
</gene>
<organism evidence="2">
    <name type="scientific">Saccharomyces cerevisiae</name>
    <name type="common">Baker's yeast</name>
    <dbReference type="NCBI Taxonomy" id="4932"/>
    <lineage>
        <taxon>Eukaryota</taxon>
        <taxon>Fungi</taxon>
        <taxon>Dikarya</taxon>
        <taxon>Ascomycota</taxon>
        <taxon>Saccharomycotina</taxon>
        <taxon>Saccharomycetes</taxon>
        <taxon>Saccharomycetales</taxon>
        <taxon>Saccharomycetaceae</taxon>
        <taxon>Saccharomyces</taxon>
    </lineage>
</organism>
<name>E9P9X7_YEASX</name>
<feature type="chain" id="PRO_5003245055" evidence="1">
    <location>
        <begin position="23"/>
        <end position="71"/>
    </location>
</feature>
<dbReference type="EMBL" id="S58126">
    <property type="protein sequence ID" value="AAD13896.1"/>
    <property type="molecule type" value="Genomic_DNA"/>
</dbReference>